<dbReference type="PANTHER" id="PTHR23130:SF171">
    <property type="entry name" value="OS01G0895300 PROTEIN"/>
    <property type="match status" value="1"/>
</dbReference>
<comment type="subcellular location">
    <subcellularLocation>
        <location evidence="1">Membrane</location>
    </subcellularLocation>
</comment>
<evidence type="ECO:0000256" key="5">
    <source>
        <dbReference type="SAM" id="SignalP"/>
    </source>
</evidence>
<keyword evidence="2" id="KW-0813">Transport</keyword>
<sequence>MPRQTSRGLKLYEILLVALLPFLPCALGEDVSCSASSHESYEYSCLISGEHNMTLYYTYSHGESIKIGIEAVSSGYVALGWTEIANEMIGSEAVMAWIDDDSVSSVKTYILTSQSSSGIEEGGFEITNTSTTRTGDVLFAEWTRPLTSEETASGNMLWALCSETSKTRHDIGRGKLFDLHVPTNAHE</sequence>
<evidence type="ECO:0000256" key="1">
    <source>
        <dbReference type="ARBA" id="ARBA00004370"/>
    </source>
</evidence>
<dbReference type="Proteomes" id="UP001190700">
    <property type="component" value="Unassembled WGS sequence"/>
</dbReference>
<dbReference type="AlphaFoldDB" id="A0AAE0FJG5"/>
<evidence type="ECO:0000313" key="7">
    <source>
        <dbReference type="EMBL" id="KAK3260698.1"/>
    </source>
</evidence>
<evidence type="ECO:0000256" key="3">
    <source>
        <dbReference type="ARBA" id="ARBA00022729"/>
    </source>
</evidence>
<keyword evidence="8" id="KW-1185">Reference proteome</keyword>
<feature type="domain" description="DOMON" evidence="6">
    <location>
        <begin position="51"/>
        <end position="161"/>
    </location>
</feature>
<protein>
    <recommendedName>
        <fullName evidence="6">DOMON domain-containing protein</fullName>
    </recommendedName>
</protein>
<evidence type="ECO:0000256" key="2">
    <source>
        <dbReference type="ARBA" id="ARBA00022448"/>
    </source>
</evidence>
<dbReference type="PANTHER" id="PTHR23130">
    <property type="entry name" value="CYTOCHROME B561 AND DOMON DOMAIN-CONTAINING PROTEIN"/>
    <property type="match status" value="1"/>
</dbReference>
<accession>A0AAE0FJG5</accession>
<comment type="caution">
    <text evidence="7">The sequence shown here is derived from an EMBL/GenBank/DDBJ whole genome shotgun (WGS) entry which is preliminary data.</text>
</comment>
<organism evidence="7 8">
    <name type="scientific">Cymbomonas tetramitiformis</name>
    <dbReference type="NCBI Taxonomy" id="36881"/>
    <lineage>
        <taxon>Eukaryota</taxon>
        <taxon>Viridiplantae</taxon>
        <taxon>Chlorophyta</taxon>
        <taxon>Pyramimonadophyceae</taxon>
        <taxon>Pyramimonadales</taxon>
        <taxon>Pyramimonadaceae</taxon>
        <taxon>Cymbomonas</taxon>
    </lineage>
</organism>
<gene>
    <name evidence="7" type="ORF">CYMTET_30359</name>
</gene>
<dbReference type="PROSITE" id="PS50836">
    <property type="entry name" value="DOMON"/>
    <property type="match status" value="1"/>
</dbReference>
<proteinExistence type="predicted"/>
<evidence type="ECO:0000313" key="8">
    <source>
        <dbReference type="Proteomes" id="UP001190700"/>
    </source>
</evidence>
<dbReference type="GO" id="GO:0016020">
    <property type="term" value="C:membrane"/>
    <property type="evidence" value="ECO:0007669"/>
    <property type="project" value="UniProtKB-SubCell"/>
</dbReference>
<dbReference type="InterPro" id="IPR045266">
    <property type="entry name" value="DOH_DOMON"/>
</dbReference>
<dbReference type="EMBL" id="LGRX02017491">
    <property type="protein sequence ID" value="KAK3260698.1"/>
    <property type="molecule type" value="Genomic_DNA"/>
</dbReference>
<keyword evidence="3 5" id="KW-0732">Signal</keyword>
<evidence type="ECO:0000259" key="6">
    <source>
        <dbReference type="PROSITE" id="PS50836"/>
    </source>
</evidence>
<feature type="chain" id="PRO_5042100794" description="DOMON domain-containing protein" evidence="5">
    <location>
        <begin position="29"/>
        <end position="187"/>
    </location>
</feature>
<evidence type="ECO:0000256" key="4">
    <source>
        <dbReference type="ARBA" id="ARBA00023136"/>
    </source>
</evidence>
<name>A0AAE0FJG5_9CHLO</name>
<reference evidence="7 8" key="1">
    <citation type="journal article" date="2015" name="Genome Biol. Evol.">
        <title>Comparative Genomics of a Bacterivorous Green Alga Reveals Evolutionary Causalities and Consequences of Phago-Mixotrophic Mode of Nutrition.</title>
        <authorList>
            <person name="Burns J.A."/>
            <person name="Paasch A."/>
            <person name="Narechania A."/>
            <person name="Kim E."/>
        </authorList>
    </citation>
    <scope>NUCLEOTIDE SEQUENCE [LARGE SCALE GENOMIC DNA]</scope>
    <source>
        <strain evidence="7 8">PLY_AMNH</strain>
    </source>
</reference>
<dbReference type="Pfam" id="PF03351">
    <property type="entry name" value="DOMON"/>
    <property type="match status" value="1"/>
</dbReference>
<dbReference type="InterPro" id="IPR005018">
    <property type="entry name" value="DOMON_domain"/>
</dbReference>
<feature type="signal peptide" evidence="5">
    <location>
        <begin position="1"/>
        <end position="28"/>
    </location>
</feature>
<keyword evidence="4" id="KW-0472">Membrane</keyword>
<dbReference type="CDD" id="cd09631">
    <property type="entry name" value="DOMON_DOH"/>
    <property type="match status" value="1"/>
</dbReference>